<keyword evidence="2" id="KW-0560">Oxidoreductase</keyword>
<evidence type="ECO:0000313" key="2">
    <source>
        <dbReference type="EMBL" id="WOO31313.1"/>
    </source>
</evidence>
<dbReference type="InterPro" id="IPR044862">
    <property type="entry name" value="Pro_4_hyd_alph_FE2OG_OXY"/>
</dbReference>
<dbReference type="EMBL" id="CP136921">
    <property type="protein sequence ID" value="WOO31313.1"/>
    <property type="molecule type" value="Genomic_DNA"/>
</dbReference>
<proteinExistence type="predicted"/>
<dbReference type="RefSeq" id="WP_317700788.1">
    <property type="nucleotide sequence ID" value="NZ_CP136921.1"/>
</dbReference>
<name>A0ABZ0J0F8_9BURK</name>
<dbReference type="EC" id="1.14.11.-" evidence="2"/>
<organism evidence="2 3">
    <name type="scientific">Diaphorobacter limosus</name>
    <dbReference type="NCBI Taxonomy" id="3036128"/>
    <lineage>
        <taxon>Bacteria</taxon>
        <taxon>Pseudomonadati</taxon>
        <taxon>Pseudomonadota</taxon>
        <taxon>Betaproteobacteria</taxon>
        <taxon>Burkholderiales</taxon>
        <taxon>Comamonadaceae</taxon>
        <taxon>Diaphorobacter</taxon>
    </lineage>
</organism>
<dbReference type="PANTHER" id="PTHR33099:SF7">
    <property type="entry name" value="MYND-TYPE DOMAIN-CONTAINING PROTEIN"/>
    <property type="match status" value="1"/>
</dbReference>
<accession>A0ABZ0J0F8</accession>
<dbReference type="Pfam" id="PF13640">
    <property type="entry name" value="2OG-FeII_Oxy_3"/>
    <property type="match status" value="1"/>
</dbReference>
<gene>
    <name evidence="2" type="ORF">P4826_12945</name>
</gene>
<protein>
    <submittedName>
        <fullName evidence="2">2OG-Fe(II) oxygenase</fullName>
        <ecNumber evidence="2">1.14.11.-</ecNumber>
    </submittedName>
</protein>
<dbReference type="GO" id="GO:0016491">
    <property type="term" value="F:oxidoreductase activity"/>
    <property type="evidence" value="ECO:0007669"/>
    <property type="project" value="UniProtKB-KW"/>
</dbReference>
<keyword evidence="3" id="KW-1185">Reference proteome</keyword>
<reference evidence="2 3" key="1">
    <citation type="submission" date="2023-03" db="EMBL/GenBank/DDBJ databases">
        <title>Diaphorobacter basophil sp. nov., isolated from a sewage-treatment plant.</title>
        <authorList>
            <person name="Yang K."/>
        </authorList>
    </citation>
    <scope>NUCLEOTIDE SEQUENCE [LARGE SCALE GENOMIC DNA]</scope>
    <source>
        <strain evidence="2 3">Y-1</strain>
    </source>
</reference>
<feature type="domain" description="Prolyl 4-hydroxylase alpha subunit Fe(2+) 2OG dioxygenase" evidence="1">
    <location>
        <begin position="44"/>
        <end position="127"/>
    </location>
</feature>
<dbReference type="PANTHER" id="PTHR33099">
    <property type="entry name" value="FE2OG DIOXYGENASE DOMAIN-CONTAINING PROTEIN"/>
    <property type="match status" value="1"/>
</dbReference>
<dbReference type="Gene3D" id="2.60.120.620">
    <property type="entry name" value="q2cbj1_9rhob like domain"/>
    <property type="match status" value="1"/>
</dbReference>
<evidence type="ECO:0000259" key="1">
    <source>
        <dbReference type="Pfam" id="PF13640"/>
    </source>
</evidence>
<dbReference type="Proteomes" id="UP001303211">
    <property type="component" value="Chromosome"/>
</dbReference>
<sequence>MRDTGEIAPAALALHWAEGALQGLLADVALALGLDEVQAHLHNLLIYGPGQFFKPHQDTEKHPGMVATLVLVWPSAHIGGALRVVHGADEGRLQSQHLQVDSLRWCAFYADCQHEVLPVQEGWRVVLSFDLVVPARMRQGEAAAAPALVRALREQCFPEGEPSTQPWVFLLDHEYTEHGLRWQLLKGLDRARVAALRSAAQELGLVMHLALAEIHESWTATLRYRGRWYQSEERPPWPRQLPVFVQACEAAGLPAVLLDQLLAQCLALRIARDREQATQTPAERNSAWRWRAQYTAELAQALAHASDRAKRWARLAGHVHMHAGLYPLLRLRQLLQAFPPQAADLPDLQGLRAAVLQALAQALHTPQPPADDHCLQGLEWTCRCKDCQAVIAWAQAPDGHSLTLPMAEARRSHVQEMLRRTGTPLSCDTVKQGSPYKLVIKKPAGLHAQRSAQRRQWQEDWEALGGG</sequence>
<evidence type="ECO:0000313" key="3">
    <source>
        <dbReference type="Proteomes" id="UP001303211"/>
    </source>
</evidence>